<name>A0ABP8DKX8_9ACTN</name>
<proteinExistence type="predicted"/>
<accession>A0ABP8DKX8</accession>
<feature type="region of interest" description="Disordered" evidence="1">
    <location>
        <begin position="1"/>
        <end position="36"/>
    </location>
</feature>
<evidence type="ECO:0000256" key="1">
    <source>
        <dbReference type="SAM" id="MobiDB-lite"/>
    </source>
</evidence>
<reference evidence="3" key="1">
    <citation type="journal article" date="2019" name="Int. J. Syst. Evol. Microbiol.">
        <title>The Global Catalogue of Microorganisms (GCM) 10K type strain sequencing project: providing services to taxonomists for standard genome sequencing and annotation.</title>
        <authorList>
            <consortium name="The Broad Institute Genomics Platform"/>
            <consortium name="The Broad Institute Genome Sequencing Center for Infectious Disease"/>
            <person name="Wu L."/>
            <person name="Ma J."/>
        </authorList>
    </citation>
    <scope>NUCLEOTIDE SEQUENCE [LARGE SCALE GENOMIC DNA]</scope>
    <source>
        <strain evidence="3">JCM 17441</strain>
    </source>
</reference>
<organism evidence="2 3">
    <name type="scientific">Dactylosporangium darangshiense</name>
    <dbReference type="NCBI Taxonomy" id="579108"/>
    <lineage>
        <taxon>Bacteria</taxon>
        <taxon>Bacillati</taxon>
        <taxon>Actinomycetota</taxon>
        <taxon>Actinomycetes</taxon>
        <taxon>Micromonosporales</taxon>
        <taxon>Micromonosporaceae</taxon>
        <taxon>Dactylosporangium</taxon>
    </lineage>
</organism>
<dbReference type="SUPFAM" id="SSF52540">
    <property type="entry name" value="P-loop containing nucleoside triphosphate hydrolases"/>
    <property type="match status" value="1"/>
</dbReference>
<dbReference type="EMBL" id="BAABAT010000031">
    <property type="protein sequence ID" value="GAA4258546.1"/>
    <property type="molecule type" value="Genomic_DNA"/>
</dbReference>
<sequence length="358" mass="38113">MSEPDHEAGLFDDIASATAAAPAEAADDSRWAEPDAADGRDPISIALWGGVGSGKSVFIGALRRAIGFTEHVGRWSMHGLDKDSRSYSNNAAAGLRGETPLPLATETASNLSWTVRGPLSSGDDVQVTLRLRDAPGGDYRESNDASPEATLQYLAAADGLIYLFDPTGELPDPDPAGGAGGNGRPRAAGSFTSTLQLLQARVAEAGHAGVRLPHFLAVCVTKLDDRRVFAAANRLGLIDSDANGSPWVPNELAKEFFRRLCTDQRYGNAPEIWNDIQGAFDPARTSYFATSALGFSYGPDSTGEADPLGMRTFPNRVPREKLFWVQESAQPINVFEPLQTLITQIAAHGRVHGAAVAR</sequence>
<dbReference type="InterPro" id="IPR027417">
    <property type="entry name" value="P-loop_NTPase"/>
</dbReference>
<feature type="compositionally biased region" description="Basic and acidic residues" evidence="1">
    <location>
        <begin position="27"/>
        <end position="36"/>
    </location>
</feature>
<gene>
    <name evidence="2" type="ORF">GCM10022255_079680</name>
</gene>
<evidence type="ECO:0000313" key="3">
    <source>
        <dbReference type="Proteomes" id="UP001500620"/>
    </source>
</evidence>
<comment type="caution">
    <text evidence="2">The sequence shown here is derived from an EMBL/GenBank/DDBJ whole genome shotgun (WGS) entry which is preliminary data.</text>
</comment>
<dbReference type="Proteomes" id="UP001500620">
    <property type="component" value="Unassembled WGS sequence"/>
</dbReference>
<evidence type="ECO:0008006" key="4">
    <source>
        <dbReference type="Google" id="ProtNLM"/>
    </source>
</evidence>
<protein>
    <recommendedName>
        <fullName evidence="4">ATP/GTP-binding protein</fullName>
    </recommendedName>
</protein>
<evidence type="ECO:0000313" key="2">
    <source>
        <dbReference type="EMBL" id="GAA4258546.1"/>
    </source>
</evidence>
<keyword evidence="3" id="KW-1185">Reference proteome</keyword>
<dbReference type="RefSeq" id="WP_345135476.1">
    <property type="nucleotide sequence ID" value="NZ_BAABAT010000031.1"/>
</dbReference>
<feature type="compositionally biased region" description="Low complexity" evidence="1">
    <location>
        <begin position="12"/>
        <end position="24"/>
    </location>
</feature>